<name>A0ABN0S471_9BORD</name>
<accession>A0ABN0S471</accession>
<proteinExistence type="predicted"/>
<comment type="caution">
    <text evidence="1">The sequence shown here is derived from an EMBL/GenBank/DDBJ whole genome shotgun (WGS) entry which is preliminary data.</text>
</comment>
<reference evidence="1 2" key="1">
    <citation type="submission" date="2014-02" db="EMBL/GenBank/DDBJ databases">
        <title>Whole Genome Sequencing Of Bordetella Holmesii, An Emerging Opportunistic Infection Of Humans.</title>
        <authorList>
            <person name="Tettelin H."/>
            <person name="Hooven T.A."/>
            <person name="Hine E."/>
            <person name="Su Q."/>
            <person name="Huard R.C."/>
            <person name="Della-Latta P."/>
            <person name="Daugherty S.C."/>
            <person name="Agrawal S."/>
            <person name="Sengamalay N."/>
            <person name="Tallon L.J."/>
            <person name="Sadzewicz L."/>
            <person name="Whittier S."/>
            <person name="Fraser C.M."/>
            <person name="Ratner A.J."/>
        </authorList>
    </citation>
    <scope>NUCLEOTIDE SEQUENCE [LARGE SCALE GENOMIC DNA]</scope>
    <source>
        <strain evidence="1 2">1058</strain>
    </source>
</reference>
<dbReference type="EMBL" id="JDTF01000003">
    <property type="protein sequence ID" value="EXX96378.1"/>
    <property type="molecule type" value="Genomic_DNA"/>
</dbReference>
<organism evidence="1 2">
    <name type="scientific">Bordetella holmesii 1058</name>
    <dbReference type="NCBI Taxonomy" id="1247648"/>
    <lineage>
        <taxon>Bacteria</taxon>
        <taxon>Pseudomonadati</taxon>
        <taxon>Pseudomonadota</taxon>
        <taxon>Betaproteobacteria</taxon>
        <taxon>Burkholderiales</taxon>
        <taxon>Alcaligenaceae</taxon>
        <taxon>Bordetella</taxon>
    </lineage>
</organism>
<evidence type="ECO:0000313" key="1">
    <source>
        <dbReference type="EMBL" id="EXX96378.1"/>
    </source>
</evidence>
<dbReference type="Proteomes" id="UP000023104">
    <property type="component" value="Unassembled WGS sequence"/>
</dbReference>
<evidence type="ECO:0008006" key="3">
    <source>
        <dbReference type="Google" id="ProtNLM"/>
    </source>
</evidence>
<keyword evidence="2" id="KW-1185">Reference proteome</keyword>
<sequence>MLNPLWYAGRSPWGGRQVRGVPRNLGFMAETEAAGRGPIWKSILHTCGDG</sequence>
<gene>
    <name evidence="1" type="ORF">D559_0242</name>
</gene>
<protein>
    <recommendedName>
        <fullName evidence="3">N-acetyltransferase YedL</fullName>
    </recommendedName>
</protein>
<evidence type="ECO:0000313" key="2">
    <source>
        <dbReference type="Proteomes" id="UP000023104"/>
    </source>
</evidence>